<comment type="caution">
    <text evidence="1">The sequence shown here is derived from an EMBL/GenBank/DDBJ whole genome shotgun (WGS) entry which is preliminary data.</text>
</comment>
<evidence type="ECO:0000313" key="1">
    <source>
        <dbReference type="EMBL" id="ORX73932.1"/>
    </source>
</evidence>
<name>A0A1Y1WKC8_9FUNG</name>
<organism evidence="1 2">
    <name type="scientific">Linderina pennispora</name>
    <dbReference type="NCBI Taxonomy" id="61395"/>
    <lineage>
        <taxon>Eukaryota</taxon>
        <taxon>Fungi</taxon>
        <taxon>Fungi incertae sedis</taxon>
        <taxon>Zoopagomycota</taxon>
        <taxon>Kickxellomycotina</taxon>
        <taxon>Kickxellomycetes</taxon>
        <taxon>Kickxellales</taxon>
        <taxon>Kickxellaceae</taxon>
        <taxon>Linderina</taxon>
    </lineage>
</organism>
<gene>
    <name evidence="1" type="ORF">DL89DRAFT_263943</name>
</gene>
<evidence type="ECO:0000313" key="2">
    <source>
        <dbReference type="Proteomes" id="UP000193922"/>
    </source>
</evidence>
<sequence length="198" mass="22954">MAQSISNANTLENGNIIYRVLGILANQVMTDELTIFKYHELLNYACVCRLWMDVLKHPLSQTIIVQSRTKPNERATEEAHQKYQWASNIPFITSSGMCSNAKAMYVVGVQLTMLFYFHETLQNQGFDSGQWTSVESIAFTGSFYYRLYDREYSYEDAVCDYIMDRMPNIAKVEILIDQPIRFVYRLHGELNKRIASSQ</sequence>
<reference evidence="1 2" key="1">
    <citation type="submission" date="2016-07" db="EMBL/GenBank/DDBJ databases">
        <title>Pervasive Adenine N6-methylation of Active Genes in Fungi.</title>
        <authorList>
            <consortium name="DOE Joint Genome Institute"/>
            <person name="Mondo S.J."/>
            <person name="Dannebaum R.O."/>
            <person name="Kuo R.C."/>
            <person name="Labutti K."/>
            <person name="Haridas S."/>
            <person name="Kuo A."/>
            <person name="Salamov A."/>
            <person name="Ahrendt S.R."/>
            <person name="Lipzen A."/>
            <person name="Sullivan W."/>
            <person name="Andreopoulos W.B."/>
            <person name="Clum A."/>
            <person name="Lindquist E."/>
            <person name="Daum C."/>
            <person name="Ramamoorthy G.K."/>
            <person name="Gryganskyi A."/>
            <person name="Culley D."/>
            <person name="Magnuson J.K."/>
            <person name="James T.Y."/>
            <person name="O'Malley M.A."/>
            <person name="Stajich J.E."/>
            <person name="Spatafora J.W."/>
            <person name="Visel A."/>
            <person name="Grigoriev I.V."/>
        </authorList>
    </citation>
    <scope>NUCLEOTIDE SEQUENCE [LARGE SCALE GENOMIC DNA]</scope>
    <source>
        <strain evidence="1 2">ATCC 12442</strain>
    </source>
</reference>
<dbReference type="AlphaFoldDB" id="A0A1Y1WKC8"/>
<protein>
    <recommendedName>
        <fullName evidence="3">F-box domain-containing protein</fullName>
    </recommendedName>
</protein>
<dbReference type="GeneID" id="63802684"/>
<accession>A0A1Y1WKC8</accession>
<dbReference type="RefSeq" id="XP_040747143.1">
    <property type="nucleotide sequence ID" value="XM_040886036.1"/>
</dbReference>
<dbReference type="EMBL" id="MCFD01000001">
    <property type="protein sequence ID" value="ORX73932.1"/>
    <property type="molecule type" value="Genomic_DNA"/>
</dbReference>
<keyword evidence="2" id="KW-1185">Reference proteome</keyword>
<dbReference type="Proteomes" id="UP000193922">
    <property type="component" value="Unassembled WGS sequence"/>
</dbReference>
<proteinExistence type="predicted"/>
<evidence type="ECO:0008006" key="3">
    <source>
        <dbReference type="Google" id="ProtNLM"/>
    </source>
</evidence>